<dbReference type="InterPro" id="IPR027417">
    <property type="entry name" value="P-loop_NTPase"/>
</dbReference>
<dbReference type="Pfam" id="PF00350">
    <property type="entry name" value="Dynamin_N"/>
    <property type="match status" value="1"/>
</dbReference>
<protein>
    <submittedName>
        <fullName evidence="7">Dynamin family protein</fullName>
    </submittedName>
</protein>
<dbReference type="InterPro" id="IPR045063">
    <property type="entry name" value="Dynamin_N"/>
</dbReference>
<evidence type="ECO:0000259" key="6">
    <source>
        <dbReference type="Pfam" id="PF00350"/>
    </source>
</evidence>
<comment type="subcellular location">
    <subcellularLocation>
        <location evidence="1">Membrane</location>
    </subcellularLocation>
</comment>
<evidence type="ECO:0000256" key="1">
    <source>
        <dbReference type="ARBA" id="ARBA00004370"/>
    </source>
</evidence>
<keyword evidence="3" id="KW-0378">Hydrolase</keyword>
<keyword evidence="5" id="KW-0472">Membrane</keyword>
<accession>A0A941FQK2</accession>
<evidence type="ECO:0000313" key="8">
    <source>
        <dbReference type="Proteomes" id="UP000680045"/>
    </source>
</evidence>
<gene>
    <name evidence="7" type="ORF">KEH51_23055</name>
</gene>
<dbReference type="PANTHER" id="PTHR10465">
    <property type="entry name" value="TRANSMEMBRANE GTPASE FZO1"/>
    <property type="match status" value="1"/>
</dbReference>
<dbReference type="AlphaFoldDB" id="A0A941FQK2"/>
<dbReference type="EMBL" id="JAGTPW010000052">
    <property type="protein sequence ID" value="MBR8645820.1"/>
    <property type="molecule type" value="Genomic_DNA"/>
</dbReference>
<organism evidence="7 8">
    <name type="scientific">Peribacillus frigoritolerans</name>
    <dbReference type="NCBI Taxonomy" id="450367"/>
    <lineage>
        <taxon>Bacteria</taxon>
        <taxon>Bacillati</taxon>
        <taxon>Bacillota</taxon>
        <taxon>Bacilli</taxon>
        <taxon>Bacillales</taxon>
        <taxon>Bacillaceae</taxon>
        <taxon>Peribacillus</taxon>
    </lineage>
</organism>
<dbReference type="PANTHER" id="PTHR10465:SF0">
    <property type="entry name" value="SARCALUMENIN"/>
    <property type="match status" value="1"/>
</dbReference>
<sequence>MIQETLKQQSKLGILTAMYEKFQSAGDTGNADKMKQLIMKVNNEEFIIAFCGHFSAGKSSMINFLLGDQVLPSSPIPTSANTVKVQKGKTMPKSFTIISHQSYFLHLMILKRSRNLPRMEIQYRQ</sequence>
<keyword evidence="2" id="KW-0547">Nucleotide-binding</keyword>
<keyword evidence="4" id="KW-0342">GTP-binding</keyword>
<dbReference type="InterPro" id="IPR027094">
    <property type="entry name" value="Mitofusin_fam"/>
</dbReference>
<name>A0A941FQK2_9BACI</name>
<reference evidence="7" key="1">
    <citation type="submission" date="2021-04" db="EMBL/GenBank/DDBJ databases">
        <title>Whole genome sequencing of Enterococci isolates from hospitalized patients.</title>
        <authorList>
            <person name="Ogoti B.M."/>
            <person name="Onyambu F.G."/>
        </authorList>
    </citation>
    <scope>NUCLEOTIDE SEQUENCE</scope>
    <source>
        <strain evidence="7">242</strain>
    </source>
</reference>
<evidence type="ECO:0000256" key="4">
    <source>
        <dbReference type="ARBA" id="ARBA00023134"/>
    </source>
</evidence>
<feature type="domain" description="Dynamin N-terminal" evidence="6">
    <location>
        <begin position="48"/>
        <end position="92"/>
    </location>
</feature>
<evidence type="ECO:0000313" key="7">
    <source>
        <dbReference type="EMBL" id="MBR8645820.1"/>
    </source>
</evidence>
<dbReference type="GO" id="GO:0016020">
    <property type="term" value="C:membrane"/>
    <property type="evidence" value="ECO:0007669"/>
    <property type="project" value="UniProtKB-SubCell"/>
</dbReference>
<dbReference type="SUPFAM" id="SSF52540">
    <property type="entry name" value="P-loop containing nucleoside triphosphate hydrolases"/>
    <property type="match status" value="1"/>
</dbReference>
<dbReference type="Gene3D" id="3.40.50.300">
    <property type="entry name" value="P-loop containing nucleotide triphosphate hydrolases"/>
    <property type="match status" value="1"/>
</dbReference>
<comment type="caution">
    <text evidence="7">The sequence shown here is derived from an EMBL/GenBank/DDBJ whole genome shotgun (WGS) entry which is preliminary data.</text>
</comment>
<dbReference type="Proteomes" id="UP000680045">
    <property type="component" value="Unassembled WGS sequence"/>
</dbReference>
<evidence type="ECO:0000256" key="3">
    <source>
        <dbReference type="ARBA" id="ARBA00022801"/>
    </source>
</evidence>
<dbReference type="GO" id="GO:0005525">
    <property type="term" value="F:GTP binding"/>
    <property type="evidence" value="ECO:0007669"/>
    <property type="project" value="UniProtKB-KW"/>
</dbReference>
<evidence type="ECO:0000256" key="5">
    <source>
        <dbReference type="ARBA" id="ARBA00023136"/>
    </source>
</evidence>
<evidence type="ECO:0000256" key="2">
    <source>
        <dbReference type="ARBA" id="ARBA00022741"/>
    </source>
</evidence>
<dbReference type="GO" id="GO:0003924">
    <property type="term" value="F:GTPase activity"/>
    <property type="evidence" value="ECO:0007669"/>
    <property type="project" value="InterPro"/>
</dbReference>
<proteinExistence type="predicted"/>